<dbReference type="PANTHER" id="PTHR21666">
    <property type="entry name" value="PEPTIDASE-RELATED"/>
    <property type="match status" value="1"/>
</dbReference>
<evidence type="ECO:0000256" key="2">
    <source>
        <dbReference type="SAM" id="MobiDB-lite"/>
    </source>
</evidence>
<dbReference type="InterPro" id="IPR050570">
    <property type="entry name" value="Cell_wall_metabolism_enzyme"/>
</dbReference>
<feature type="signal peptide" evidence="3">
    <location>
        <begin position="1"/>
        <end position="23"/>
    </location>
</feature>
<keyword evidence="1" id="KW-0175">Coiled coil</keyword>
<dbReference type="RefSeq" id="WP_136553449.1">
    <property type="nucleotide sequence ID" value="NZ_STGJ01000009.1"/>
</dbReference>
<organism evidence="5 6">
    <name type="scientific">Crenobacter intestini</name>
    <dbReference type="NCBI Taxonomy" id="2563443"/>
    <lineage>
        <taxon>Bacteria</taxon>
        <taxon>Pseudomonadati</taxon>
        <taxon>Pseudomonadota</taxon>
        <taxon>Betaproteobacteria</taxon>
        <taxon>Neisseriales</taxon>
        <taxon>Neisseriaceae</taxon>
        <taxon>Crenobacter</taxon>
    </lineage>
</organism>
<feature type="coiled-coil region" evidence="1">
    <location>
        <begin position="35"/>
        <end position="76"/>
    </location>
</feature>
<keyword evidence="6" id="KW-1185">Reference proteome</keyword>
<evidence type="ECO:0000259" key="4">
    <source>
        <dbReference type="Pfam" id="PF01551"/>
    </source>
</evidence>
<evidence type="ECO:0000313" key="6">
    <source>
        <dbReference type="Proteomes" id="UP000308891"/>
    </source>
</evidence>
<accession>A0A4T0UTY0</accession>
<dbReference type="Pfam" id="PF01551">
    <property type="entry name" value="Peptidase_M23"/>
    <property type="match status" value="1"/>
</dbReference>
<feature type="compositionally biased region" description="Basic and acidic residues" evidence="2">
    <location>
        <begin position="249"/>
        <end position="280"/>
    </location>
</feature>
<evidence type="ECO:0000256" key="3">
    <source>
        <dbReference type="SAM" id="SignalP"/>
    </source>
</evidence>
<dbReference type="AlphaFoldDB" id="A0A4T0UTY0"/>
<reference evidence="5 6" key="1">
    <citation type="submission" date="2019-04" db="EMBL/GenBank/DDBJ databases">
        <title>Crenobacter sp. nov.</title>
        <authorList>
            <person name="Shi S."/>
        </authorList>
    </citation>
    <scope>NUCLEOTIDE SEQUENCE [LARGE SCALE GENOMIC DNA]</scope>
    <source>
        <strain evidence="5 6">GY 70310</strain>
    </source>
</reference>
<evidence type="ECO:0000313" key="5">
    <source>
        <dbReference type="EMBL" id="TIC82404.1"/>
    </source>
</evidence>
<dbReference type="InterPro" id="IPR011055">
    <property type="entry name" value="Dup_hybrid_motif"/>
</dbReference>
<dbReference type="Gene3D" id="2.70.70.10">
    <property type="entry name" value="Glucose Permease (Domain IIA)"/>
    <property type="match status" value="1"/>
</dbReference>
<protein>
    <submittedName>
        <fullName evidence="5">Peptidase M23</fullName>
    </submittedName>
</protein>
<dbReference type="Proteomes" id="UP000308891">
    <property type="component" value="Unassembled WGS sequence"/>
</dbReference>
<evidence type="ECO:0000256" key="1">
    <source>
        <dbReference type="SAM" id="Coils"/>
    </source>
</evidence>
<comment type="caution">
    <text evidence="5">The sequence shown here is derived from an EMBL/GenBank/DDBJ whole genome shotgun (WGS) entry which is preliminary data.</text>
</comment>
<dbReference type="SUPFAM" id="SSF51261">
    <property type="entry name" value="Duplicated hybrid motif"/>
    <property type="match status" value="1"/>
</dbReference>
<feature type="region of interest" description="Disordered" evidence="2">
    <location>
        <begin position="249"/>
        <end position="293"/>
    </location>
</feature>
<dbReference type="GO" id="GO:0004222">
    <property type="term" value="F:metalloendopeptidase activity"/>
    <property type="evidence" value="ECO:0007669"/>
    <property type="project" value="TreeGrafter"/>
</dbReference>
<feature type="chain" id="PRO_5020561318" evidence="3">
    <location>
        <begin position="24"/>
        <end position="437"/>
    </location>
</feature>
<dbReference type="CDD" id="cd12797">
    <property type="entry name" value="M23_peptidase"/>
    <property type="match status" value="1"/>
</dbReference>
<keyword evidence="3" id="KW-0732">Signal</keyword>
<sequence length="437" mass="48296">MAVKTPGRLHVVLLALAAATASANTPQLAPHQQDLSSVRKEIRSLKRDIAQKEADRKEAQDALRESERALKATHQALGELARKRQDSGARLAALTRELEATRDSTLDLKTRIADILRRQYRGGHHDALRLALNEGDPNRNARDLAYYRHIARAQQALVARLLEQEQALAQLADEIGRELERLGLQSHLAESQQDKLQQAREEKQQQTQALASEIRSKQGTLTKLQQDERRLSSLIAQINRQIEAQRREAARKRAEERKARELARQQENARRRELAAEAKRQGKTLPTEQTRQIAAEPVDSVADASLSGRAFRSLQGRMKLPVAGSLAGRYGSARQEGSSWKGLFIRTGPGQAVRAVADGSIVYADALRGFGNAVIIDHGGNYMTVYTGLSSIGRSSGQQVSAGDTVGLTGSLDSGETGLYFELRHMGRPINPQSWMR</sequence>
<name>A0A4T0UTY0_9NEIS</name>
<dbReference type="OrthoDB" id="9784703at2"/>
<feature type="domain" description="M23ase beta-sheet core" evidence="4">
    <location>
        <begin position="339"/>
        <end position="432"/>
    </location>
</feature>
<dbReference type="InterPro" id="IPR016047">
    <property type="entry name" value="M23ase_b-sheet_dom"/>
</dbReference>
<gene>
    <name evidence="5" type="ORF">E5K04_09625</name>
</gene>
<proteinExistence type="predicted"/>
<dbReference type="EMBL" id="STGJ01000009">
    <property type="protein sequence ID" value="TIC82404.1"/>
    <property type="molecule type" value="Genomic_DNA"/>
</dbReference>
<dbReference type="PANTHER" id="PTHR21666:SF270">
    <property type="entry name" value="MUREIN HYDROLASE ACTIVATOR ENVC"/>
    <property type="match status" value="1"/>
</dbReference>
<dbReference type="Gene3D" id="6.10.250.3150">
    <property type="match status" value="1"/>
</dbReference>